<organism evidence="2 3">
    <name type="scientific">Anditalea andensis</name>
    <dbReference type="NCBI Taxonomy" id="1048983"/>
    <lineage>
        <taxon>Bacteria</taxon>
        <taxon>Pseudomonadati</taxon>
        <taxon>Bacteroidota</taxon>
        <taxon>Cytophagia</taxon>
        <taxon>Cytophagales</taxon>
        <taxon>Cytophagaceae</taxon>
        <taxon>Anditalea</taxon>
    </lineage>
</organism>
<gene>
    <name evidence="2" type="ORF">EL17_09545</name>
</gene>
<feature type="transmembrane region" description="Helical" evidence="1">
    <location>
        <begin position="104"/>
        <end position="125"/>
    </location>
</feature>
<dbReference type="AlphaFoldDB" id="A0A074KZV8"/>
<keyword evidence="1" id="KW-0472">Membrane</keyword>
<dbReference type="Proteomes" id="UP000027821">
    <property type="component" value="Unassembled WGS sequence"/>
</dbReference>
<evidence type="ECO:0000256" key="1">
    <source>
        <dbReference type="SAM" id="Phobius"/>
    </source>
</evidence>
<comment type="caution">
    <text evidence="2">The sequence shown here is derived from an EMBL/GenBank/DDBJ whole genome shotgun (WGS) entry which is preliminary data.</text>
</comment>
<proteinExistence type="predicted"/>
<reference evidence="2 3" key="1">
    <citation type="submission" date="2014-04" db="EMBL/GenBank/DDBJ databases">
        <title>Characterization and application of a salt tolerant electro-active bacterium.</title>
        <authorList>
            <person name="Yang L."/>
            <person name="Wei S."/>
            <person name="Tay Q.X.M."/>
        </authorList>
    </citation>
    <scope>NUCLEOTIDE SEQUENCE [LARGE SCALE GENOMIC DNA]</scope>
    <source>
        <strain evidence="2 3">LY1</strain>
    </source>
</reference>
<feature type="transmembrane region" description="Helical" evidence="1">
    <location>
        <begin position="42"/>
        <end position="59"/>
    </location>
</feature>
<dbReference type="EMBL" id="JMIH01000018">
    <property type="protein sequence ID" value="KEO73750.1"/>
    <property type="molecule type" value="Genomic_DNA"/>
</dbReference>
<feature type="transmembrane region" description="Helical" evidence="1">
    <location>
        <begin position="71"/>
        <end position="89"/>
    </location>
</feature>
<dbReference type="OrthoDB" id="673991at2"/>
<keyword evidence="3" id="KW-1185">Reference proteome</keyword>
<keyword evidence="1" id="KW-1133">Transmembrane helix</keyword>
<dbReference type="eggNOG" id="ENOG5032ZVF">
    <property type="taxonomic scope" value="Bacteria"/>
</dbReference>
<accession>A0A074KZV8</accession>
<evidence type="ECO:0000313" key="3">
    <source>
        <dbReference type="Proteomes" id="UP000027821"/>
    </source>
</evidence>
<name>A0A074KZV8_9BACT</name>
<keyword evidence="1" id="KW-0812">Transmembrane</keyword>
<evidence type="ECO:0000313" key="2">
    <source>
        <dbReference type="EMBL" id="KEO73750.1"/>
    </source>
</evidence>
<protein>
    <recommendedName>
        <fullName evidence="4">DUF1440 domain-containing protein</fullName>
    </recommendedName>
</protein>
<sequence length="130" mass="15353">MTLYSYLISKIERKNYREPRLLNKLIEKLPIPRDVHPSTGWILHYKVGFGFALFYHLTWNKYKPFRNMPTAITMGLINGLLGIGVWDRVFKIHPHPPDIDHRAFYRHLIIAHGIYGAGAYFGYLLTRERK</sequence>
<evidence type="ECO:0008006" key="4">
    <source>
        <dbReference type="Google" id="ProtNLM"/>
    </source>
</evidence>